<dbReference type="PATRIC" id="fig|315405.11.peg.553"/>
<dbReference type="Proteomes" id="UP000071927">
    <property type="component" value="Unassembled WGS sequence"/>
</dbReference>
<dbReference type="InterPro" id="IPR023210">
    <property type="entry name" value="NADP_OxRdtase_dom"/>
</dbReference>
<feature type="domain" description="NADP-dependent oxidoreductase" evidence="2">
    <location>
        <begin position="18"/>
        <end position="313"/>
    </location>
</feature>
<sequence>MNTITVKGVKENFEISRIAFGTGSALKELSKEEFFQLFDTFFAKGGTVLDTAPGYNRGKSEKYIGEWMAERGNRDKVIISTKACHTFEGEPSRLTLKDMLEDLELSLSQLQTDYIDLFWIHNDDVTKPVSEIIDAVNEVIKTGKVRAVGCSNWSIERIEAANNYAKEAGLYGFFANQIQWSLARVETDDYKKVFNALVMDDESYDWYVKNDVAVFAFSSVAQGFFSIAAKGGLEALPELTRQFFETPNNIKRLENVKAYMAKHHVPASVPVIGYITNNKLPGVALTSATNVDILNETMAAADVHLTEEEVDQLFNVD</sequence>
<dbReference type="PANTHER" id="PTHR43364:SF4">
    <property type="entry name" value="NAD(P)-LINKED OXIDOREDUCTASE SUPERFAMILY PROTEIN"/>
    <property type="match status" value="1"/>
</dbReference>
<protein>
    <submittedName>
        <fullName evidence="4">Aldo/keto reductase family protein</fullName>
    </submittedName>
</protein>
<organism evidence="4 6">
    <name type="scientific">Streptococcus gallolyticus</name>
    <dbReference type="NCBI Taxonomy" id="315405"/>
    <lineage>
        <taxon>Bacteria</taxon>
        <taxon>Bacillati</taxon>
        <taxon>Bacillota</taxon>
        <taxon>Bacilli</taxon>
        <taxon>Lactobacillales</taxon>
        <taxon>Streptococcaceae</taxon>
        <taxon>Streptococcus</taxon>
    </lineage>
</organism>
<proteinExistence type="predicted"/>
<dbReference type="RefSeq" id="WP_061458298.1">
    <property type="nucleotide sequence ID" value="NZ_KQ968745.1"/>
</dbReference>
<dbReference type="InterPro" id="IPR020471">
    <property type="entry name" value="AKR"/>
</dbReference>
<name>A0A139R573_9STRE</name>
<evidence type="ECO:0000259" key="2">
    <source>
        <dbReference type="Pfam" id="PF00248"/>
    </source>
</evidence>
<dbReference type="Gene3D" id="3.20.20.100">
    <property type="entry name" value="NADP-dependent oxidoreductase domain"/>
    <property type="match status" value="1"/>
</dbReference>
<dbReference type="InterPro" id="IPR050523">
    <property type="entry name" value="AKR_Detox_Biosynth"/>
</dbReference>
<dbReference type="GO" id="GO:0016491">
    <property type="term" value="F:oxidoreductase activity"/>
    <property type="evidence" value="ECO:0007669"/>
    <property type="project" value="UniProtKB-KW"/>
</dbReference>
<evidence type="ECO:0000313" key="6">
    <source>
        <dbReference type="Proteomes" id="UP000071927"/>
    </source>
</evidence>
<evidence type="ECO:0000256" key="1">
    <source>
        <dbReference type="ARBA" id="ARBA00023002"/>
    </source>
</evidence>
<dbReference type="Proteomes" id="UP000070198">
    <property type="component" value="Unassembled WGS sequence"/>
</dbReference>
<comment type="caution">
    <text evidence="4">The sequence shown here is derived from an EMBL/GenBank/DDBJ whole genome shotgun (WGS) entry which is preliminary data.</text>
</comment>
<evidence type="ECO:0000313" key="4">
    <source>
        <dbReference type="EMBL" id="KXU09887.1"/>
    </source>
</evidence>
<dbReference type="EMBL" id="LQOF01000056">
    <property type="protein sequence ID" value="KXT72466.1"/>
    <property type="molecule type" value="Genomic_DNA"/>
</dbReference>
<dbReference type="Pfam" id="PF00248">
    <property type="entry name" value="Aldo_ket_red"/>
    <property type="match status" value="1"/>
</dbReference>
<evidence type="ECO:0000313" key="3">
    <source>
        <dbReference type="EMBL" id="KXT72466.1"/>
    </source>
</evidence>
<dbReference type="SUPFAM" id="SSF51430">
    <property type="entry name" value="NAD(P)-linked oxidoreductase"/>
    <property type="match status" value="1"/>
</dbReference>
<dbReference type="PRINTS" id="PR00069">
    <property type="entry name" value="ALDKETRDTASE"/>
</dbReference>
<dbReference type="CDD" id="cd19082">
    <property type="entry name" value="AKR_AKR10A1_2"/>
    <property type="match status" value="1"/>
</dbReference>
<evidence type="ECO:0000313" key="5">
    <source>
        <dbReference type="Proteomes" id="UP000070198"/>
    </source>
</evidence>
<dbReference type="InterPro" id="IPR036812">
    <property type="entry name" value="NAD(P)_OxRdtase_dom_sf"/>
</dbReference>
<dbReference type="GO" id="GO:0005829">
    <property type="term" value="C:cytosol"/>
    <property type="evidence" value="ECO:0007669"/>
    <property type="project" value="TreeGrafter"/>
</dbReference>
<accession>A0A139R573</accession>
<reference evidence="5 6" key="1">
    <citation type="submission" date="2016-01" db="EMBL/GenBank/DDBJ databases">
        <title>Highly variable Streptococcus oralis are common among viridans streptococci isolated from primates.</title>
        <authorList>
            <person name="Denapaite D."/>
            <person name="Rieger M."/>
            <person name="Koendgen S."/>
            <person name="Brueckner R."/>
            <person name="Ochigava I."/>
            <person name="Kappeler P."/>
            <person name="Maetz-Rensing K."/>
            <person name="Leendertz F."/>
            <person name="Hakenbeck R."/>
        </authorList>
    </citation>
    <scope>NUCLEOTIDE SEQUENCE [LARGE SCALE GENOMIC DNA]</scope>
    <source>
        <strain evidence="3 5">DD02</strain>
        <strain evidence="4 6">DD03</strain>
    </source>
</reference>
<gene>
    <name evidence="3" type="ORF">SGADD02_00493</name>
    <name evidence="4" type="ORF">SGADD03_00413</name>
</gene>
<dbReference type="PANTHER" id="PTHR43364">
    <property type="entry name" value="NADH-SPECIFIC METHYLGLYOXAL REDUCTASE-RELATED"/>
    <property type="match status" value="1"/>
</dbReference>
<keyword evidence="1" id="KW-0560">Oxidoreductase</keyword>
<dbReference type="AlphaFoldDB" id="A0A139R573"/>
<dbReference type="EMBL" id="LQXV01000126">
    <property type="protein sequence ID" value="KXU09887.1"/>
    <property type="molecule type" value="Genomic_DNA"/>
</dbReference>